<reference evidence="1 2" key="1">
    <citation type="journal article" date="2024" name="G3 (Bethesda)">
        <title>Genome assembly of Hibiscus sabdariffa L. provides insights into metabolisms of medicinal natural products.</title>
        <authorList>
            <person name="Kim T."/>
        </authorList>
    </citation>
    <scope>NUCLEOTIDE SEQUENCE [LARGE SCALE GENOMIC DNA]</scope>
    <source>
        <strain evidence="1">TK-2024</strain>
        <tissue evidence="1">Old leaves</tissue>
    </source>
</reference>
<proteinExistence type="predicted"/>
<evidence type="ECO:0000313" key="1">
    <source>
        <dbReference type="EMBL" id="KAK8988488.1"/>
    </source>
</evidence>
<dbReference type="Proteomes" id="UP001396334">
    <property type="component" value="Unassembled WGS sequence"/>
</dbReference>
<name>A0ABR2PJJ9_9ROSI</name>
<dbReference type="EMBL" id="JBBPBN010000057">
    <property type="protein sequence ID" value="KAK8988488.1"/>
    <property type="molecule type" value="Genomic_DNA"/>
</dbReference>
<gene>
    <name evidence="1" type="ORF">V6N11_029877</name>
</gene>
<accession>A0ABR2PJJ9</accession>
<comment type="caution">
    <text evidence="1">The sequence shown here is derived from an EMBL/GenBank/DDBJ whole genome shotgun (WGS) entry which is preliminary data.</text>
</comment>
<keyword evidence="2" id="KW-1185">Reference proteome</keyword>
<protein>
    <submittedName>
        <fullName evidence="1">Uncharacterized protein</fullName>
    </submittedName>
</protein>
<sequence>MPVAVPFTVFSPVLSKSQPPVYQTYLFPPAFLEASWTFFPSAFLPQFTSCYRTKKTNIIIVSAGACLRVAYGFFTENVKGGSILRSQEKMKYVA</sequence>
<organism evidence="1 2">
    <name type="scientific">Hibiscus sabdariffa</name>
    <name type="common">roselle</name>
    <dbReference type="NCBI Taxonomy" id="183260"/>
    <lineage>
        <taxon>Eukaryota</taxon>
        <taxon>Viridiplantae</taxon>
        <taxon>Streptophyta</taxon>
        <taxon>Embryophyta</taxon>
        <taxon>Tracheophyta</taxon>
        <taxon>Spermatophyta</taxon>
        <taxon>Magnoliopsida</taxon>
        <taxon>eudicotyledons</taxon>
        <taxon>Gunneridae</taxon>
        <taxon>Pentapetalae</taxon>
        <taxon>rosids</taxon>
        <taxon>malvids</taxon>
        <taxon>Malvales</taxon>
        <taxon>Malvaceae</taxon>
        <taxon>Malvoideae</taxon>
        <taxon>Hibiscus</taxon>
    </lineage>
</organism>
<evidence type="ECO:0000313" key="2">
    <source>
        <dbReference type="Proteomes" id="UP001396334"/>
    </source>
</evidence>